<dbReference type="Proteomes" id="UP000292027">
    <property type="component" value="Unassembled WGS sequence"/>
</dbReference>
<dbReference type="AlphaFoldDB" id="A0A4Q7X726"/>
<dbReference type="RefSeq" id="WP_130440328.1">
    <property type="nucleotide sequence ID" value="NZ_SHKR01000011.1"/>
</dbReference>
<evidence type="ECO:0000313" key="1">
    <source>
        <dbReference type="EMBL" id="RZU18890.1"/>
    </source>
</evidence>
<dbReference type="EMBL" id="SHKR01000011">
    <property type="protein sequence ID" value="RZU18890.1"/>
    <property type="molecule type" value="Genomic_DNA"/>
</dbReference>
<sequence>MEKNNGISVGGNFVAGAVAAGKHARATNISTGDSLGAARTQMQMLLDLVHTHTGELTRPDETIAAAESARRELEADEPDKPKILGRLMTVASGAGAIAAISEAVTAVHEAIAALL</sequence>
<keyword evidence="2" id="KW-1185">Reference proteome</keyword>
<proteinExistence type="predicted"/>
<organism evidence="1 2">
    <name type="scientific">Kribbella rubisoli</name>
    <dbReference type="NCBI Taxonomy" id="3075929"/>
    <lineage>
        <taxon>Bacteria</taxon>
        <taxon>Bacillati</taxon>
        <taxon>Actinomycetota</taxon>
        <taxon>Actinomycetes</taxon>
        <taxon>Propionibacteriales</taxon>
        <taxon>Kribbellaceae</taxon>
        <taxon>Kribbella</taxon>
    </lineage>
</organism>
<gene>
    <name evidence="1" type="ORF">EV645_1090</name>
</gene>
<protein>
    <submittedName>
        <fullName evidence="1">Uncharacterized protein</fullName>
    </submittedName>
</protein>
<name>A0A4Q7X726_9ACTN</name>
<comment type="caution">
    <text evidence="1">The sequence shown here is derived from an EMBL/GenBank/DDBJ whole genome shotgun (WGS) entry which is preliminary data.</text>
</comment>
<reference evidence="1 2" key="1">
    <citation type="journal article" date="2015" name="Stand. Genomic Sci.">
        <title>Genomic Encyclopedia of Bacterial and Archaeal Type Strains, Phase III: the genomes of soil and plant-associated and newly described type strains.</title>
        <authorList>
            <person name="Whitman W.B."/>
            <person name="Woyke T."/>
            <person name="Klenk H.P."/>
            <person name="Zhou Y."/>
            <person name="Lilburn T.G."/>
            <person name="Beck B.J."/>
            <person name="De Vos P."/>
            <person name="Vandamme P."/>
            <person name="Eisen J.A."/>
            <person name="Garrity G."/>
            <person name="Hugenholtz P."/>
            <person name="Kyrpides N.C."/>
        </authorList>
    </citation>
    <scope>NUCLEOTIDE SEQUENCE [LARGE SCALE GENOMIC DNA]</scope>
    <source>
        <strain evidence="1 2">VKM Ac-2540</strain>
    </source>
</reference>
<accession>A0A4Q7X726</accession>
<evidence type="ECO:0000313" key="2">
    <source>
        <dbReference type="Proteomes" id="UP000292027"/>
    </source>
</evidence>